<dbReference type="InterPro" id="IPR003961">
    <property type="entry name" value="FN3_dom"/>
</dbReference>
<dbReference type="SMART" id="SM00060">
    <property type="entry name" value="FN3"/>
    <property type="match status" value="3"/>
</dbReference>
<feature type="transmembrane region" description="Helical" evidence="2">
    <location>
        <begin position="590"/>
        <end position="609"/>
    </location>
</feature>
<dbReference type="EMBL" id="BOLY01000001">
    <property type="protein sequence ID" value="GIZ38274.1"/>
    <property type="molecule type" value="Genomic_DNA"/>
</dbReference>
<dbReference type="Proteomes" id="UP000825890">
    <property type="component" value="Unassembled WGS sequence"/>
</dbReference>
<accession>A0A9P3C683</accession>
<dbReference type="InterPro" id="IPR013783">
    <property type="entry name" value="Ig-like_fold"/>
</dbReference>
<evidence type="ECO:0000259" key="3">
    <source>
        <dbReference type="PROSITE" id="PS50853"/>
    </source>
</evidence>
<dbReference type="InterPro" id="IPR036116">
    <property type="entry name" value="FN3_sf"/>
</dbReference>
<keyword evidence="2" id="KW-0472">Membrane</keyword>
<gene>
    <name evidence="4" type="ORF">CKM354_000169500</name>
</gene>
<dbReference type="SUPFAM" id="SSF49265">
    <property type="entry name" value="Fibronectin type III"/>
    <property type="match status" value="2"/>
</dbReference>
<dbReference type="PROSITE" id="PS50853">
    <property type="entry name" value="FN3"/>
    <property type="match status" value="1"/>
</dbReference>
<feature type="domain" description="Fibronectin type-III" evidence="3">
    <location>
        <begin position="304"/>
        <end position="394"/>
    </location>
</feature>
<dbReference type="SUPFAM" id="SSF52266">
    <property type="entry name" value="SGNH hydrolase"/>
    <property type="match status" value="1"/>
</dbReference>
<keyword evidence="2" id="KW-0812">Transmembrane</keyword>
<evidence type="ECO:0000313" key="4">
    <source>
        <dbReference type="EMBL" id="GIZ38274.1"/>
    </source>
</evidence>
<dbReference type="InterPro" id="IPR036514">
    <property type="entry name" value="SGNH_hydro_sf"/>
</dbReference>
<evidence type="ECO:0000313" key="5">
    <source>
        <dbReference type="Proteomes" id="UP000825890"/>
    </source>
</evidence>
<dbReference type="OrthoDB" id="2119228at2759"/>
<dbReference type="Gene3D" id="6.10.250.2590">
    <property type="match status" value="1"/>
</dbReference>
<comment type="caution">
    <text evidence="4">The sequence shown here is derived from an EMBL/GenBank/DDBJ whole genome shotgun (WGS) entry which is preliminary data.</text>
</comment>
<dbReference type="InterPro" id="IPR051532">
    <property type="entry name" value="Ester_Hydrolysis_Enzymes"/>
</dbReference>
<sequence>MDEDGVEDVPALAELARRNTPTRIMIAGDSITHGQEGDYTWRYRLWEWLTRQNVVFDFVGPYTGVDTPLEARPPQPPQPTEITSHPFWEDPNYPGTGTHRIEWGYTEDAAKNFDADHFATSGYKVELAGSVIYDRVREYSPDVLLVLMGYNDLAWSCGNWVGFSCLDIDLPQRVLAHTKKFIDEARRANPSIKLAIGNVVHRTMIRDDIVRNTVSYNNMLSETLPKWTTAESPAYLVDVASEYSCGPDRPCPGAFDGLHPSMLGEYEIARAFSKVMIENLRIGEDHSLITIPNVSTLPQKDLSPPANIRAEGSPTGIKLTWDRRYGIVMYESGWREQGTTEWMVLKQPRNRTDLILSESGLKYEFRLRACYGLECNSKWSDVVTATSNRATAPPPKAIRTVATETGFDVSWSPPLDANKWNITQYEIGFGVPGALFYNSTGSLGLKGSFTGLIKGGTYTIRAATWTDPEGGSLYAYGRPILVGGGVPHTPSSLKLMAVNDTSIRATWQASQGAAGYVLALHKPGGRSSSIRKDSIIAHGPLQDLSVPSLLRNRIEVCAMAVNGVLESESTCALIGQPGFEMYPDENGRNLLYPSMLFAAVFMITTYMLWRRVRRRKGRYS</sequence>
<keyword evidence="2" id="KW-1133">Transmembrane helix</keyword>
<protein>
    <recommendedName>
        <fullName evidence="3">Fibronectin type-III domain-containing protein</fullName>
    </recommendedName>
</protein>
<dbReference type="PANTHER" id="PTHR30383:SF2">
    <property type="entry name" value="CELLULOSE-BINDING PROTEIN"/>
    <property type="match status" value="1"/>
</dbReference>
<evidence type="ECO:0000256" key="2">
    <source>
        <dbReference type="SAM" id="Phobius"/>
    </source>
</evidence>
<dbReference type="Gene3D" id="3.40.50.1110">
    <property type="entry name" value="SGNH hydrolase"/>
    <property type="match status" value="1"/>
</dbReference>
<evidence type="ECO:0000256" key="1">
    <source>
        <dbReference type="SAM" id="MobiDB-lite"/>
    </source>
</evidence>
<dbReference type="PANTHER" id="PTHR30383">
    <property type="entry name" value="THIOESTERASE 1/PROTEASE 1/LYSOPHOSPHOLIPASE L1"/>
    <property type="match status" value="1"/>
</dbReference>
<organism evidence="4 5">
    <name type="scientific">Cercospora kikuchii</name>
    <dbReference type="NCBI Taxonomy" id="84275"/>
    <lineage>
        <taxon>Eukaryota</taxon>
        <taxon>Fungi</taxon>
        <taxon>Dikarya</taxon>
        <taxon>Ascomycota</taxon>
        <taxon>Pezizomycotina</taxon>
        <taxon>Dothideomycetes</taxon>
        <taxon>Dothideomycetidae</taxon>
        <taxon>Mycosphaerellales</taxon>
        <taxon>Mycosphaerellaceae</taxon>
        <taxon>Cercospora</taxon>
    </lineage>
</organism>
<name>A0A9P3C683_9PEZI</name>
<dbReference type="CDD" id="cd00063">
    <property type="entry name" value="FN3"/>
    <property type="match status" value="2"/>
</dbReference>
<dbReference type="InterPro" id="IPR013830">
    <property type="entry name" value="SGNH_hydro"/>
</dbReference>
<dbReference type="GO" id="GO:0004622">
    <property type="term" value="F:phosphatidylcholine lysophospholipase activity"/>
    <property type="evidence" value="ECO:0007669"/>
    <property type="project" value="TreeGrafter"/>
</dbReference>
<dbReference type="RefSeq" id="XP_044652761.1">
    <property type="nucleotide sequence ID" value="XM_044796826.1"/>
</dbReference>
<dbReference type="Gene3D" id="2.60.40.10">
    <property type="entry name" value="Immunoglobulins"/>
    <property type="match status" value="1"/>
</dbReference>
<proteinExistence type="predicted"/>
<dbReference type="AlphaFoldDB" id="A0A9P3C683"/>
<dbReference type="GeneID" id="68287270"/>
<feature type="region of interest" description="Disordered" evidence="1">
    <location>
        <begin position="68"/>
        <end position="89"/>
    </location>
</feature>
<reference evidence="4 5" key="1">
    <citation type="submission" date="2021-01" db="EMBL/GenBank/DDBJ databases">
        <title>Cercospora kikuchii MAFF 305040 whole genome shotgun sequence.</title>
        <authorList>
            <person name="Kashiwa T."/>
            <person name="Suzuki T."/>
        </authorList>
    </citation>
    <scope>NUCLEOTIDE SEQUENCE [LARGE SCALE GENOMIC DNA]</scope>
    <source>
        <strain evidence="4 5">MAFF 305040</strain>
    </source>
</reference>
<dbReference type="Pfam" id="PF13472">
    <property type="entry name" value="Lipase_GDSL_2"/>
    <property type="match status" value="1"/>
</dbReference>
<keyword evidence="5" id="KW-1185">Reference proteome</keyword>